<dbReference type="InterPro" id="IPR016039">
    <property type="entry name" value="Thiolase-like"/>
</dbReference>
<organism evidence="3 4">
    <name type="scientific">Pyxidicoccus fallax</name>
    <dbReference type="NCBI Taxonomy" id="394095"/>
    <lineage>
        <taxon>Bacteria</taxon>
        <taxon>Pseudomonadati</taxon>
        <taxon>Myxococcota</taxon>
        <taxon>Myxococcia</taxon>
        <taxon>Myxococcales</taxon>
        <taxon>Cystobacterineae</taxon>
        <taxon>Myxococcaceae</taxon>
        <taxon>Pyxidicoccus</taxon>
    </lineage>
</organism>
<keyword evidence="1" id="KW-0732">Signal</keyword>
<feature type="chain" id="PRO_5032985292" description="Beta-ketoacyl synthase-like N-terminal domain-containing protein" evidence="1">
    <location>
        <begin position="24"/>
        <end position="350"/>
    </location>
</feature>
<evidence type="ECO:0000313" key="4">
    <source>
        <dbReference type="Proteomes" id="UP000518300"/>
    </source>
</evidence>
<dbReference type="EMBL" id="JABBJJ010000063">
    <property type="protein sequence ID" value="NMO16301.1"/>
    <property type="molecule type" value="Genomic_DNA"/>
</dbReference>
<evidence type="ECO:0000259" key="2">
    <source>
        <dbReference type="Pfam" id="PF00109"/>
    </source>
</evidence>
<feature type="domain" description="Beta-ketoacyl synthase-like N-terminal" evidence="2">
    <location>
        <begin position="145"/>
        <end position="212"/>
    </location>
</feature>
<evidence type="ECO:0000313" key="3">
    <source>
        <dbReference type="EMBL" id="NMO16301.1"/>
    </source>
</evidence>
<proteinExistence type="predicted"/>
<dbReference type="SUPFAM" id="SSF53901">
    <property type="entry name" value="Thiolase-like"/>
    <property type="match status" value="1"/>
</dbReference>
<dbReference type="RefSeq" id="WP_169345592.1">
    <property type="nucleotide sequence ID" value="NZ_JABBJJ010000063.1"/>
</dbReference>
<dbReference type="AlphaFoldDB" id="A0A848LH63"/>
<dbReference type="InterPro" id="IPR014030">
    <property type="entry name" value="Ketoacyl_synth_N"/>
</dbReference>
<accession>A0A848LH63</accession>
<dbReference type="Pfam" id="PF00109">
    <property type="entry name" value="ketoacyl-synt"/>
    <property type="match status" value="1"/>
</dbReference>
<protein>
    <recommendedName>
        <fullName evidence="2">Beta-ketoacyl synthase-like N-terminal domain-containing protein</fullName>
    </recommendedName>
</protein>
<evidence type="ECO:0000256" key="1">
    <source>
        <dbReference type="SAM" id="SignalP"/>
    </source>
</evidence>
<reference evidence="3 4" key="1">
    <citation type="submission" date="2020-04" db="EMBL/GenBank/DDBJ databases">
        <title>Draft genome of Pyxidicoccus fallax type strain.</title>
        <authorList>
            <person name="Whitworth D.E."/>
        </authorList>
    </citation>
    <scope>NUCLEOTIDE SEQUENCE [LARGE SCALE GENOMIC DNA]</scope>
    <source>
        <strain evidence="3 4">DSM 14698</strain>
    </source>
</reference>
<keyword evidence="4" id="KW-1185">Reference proteome</keyword>
<name>A0A848LH63_9BACT</name>
<comment type="caution">
    <text evidence="3">The sequence shown here is derived from an EMBL/GenBank/DDBJ whole genome shotgun (WGS) entry which is preliminary data.</text>
</comment>
<dbReference type="Gene3D" id="3.40.47.10">
    <property type="match status" value="1"/>
</dbReference>
<feature type="signal peptide" evidence="1">
    <location>
        <begin position="1"/>
        <end position="23"/>
    </location>
</feature>
<dbReference type="GO" id="GO:0016746">
    <property type="term" value="F:acyltransferase activity"/>
    <property type="evidence" value="ECO:0007669"/>
    <property type="project" value="InterPro"/>
</dbReference>
<dbReference type="Proteomes" id="UP000518300">
    <property type="component" value="Unassembled WGS sequence"/>
</dbReference>
<sequence>MRLAMTGLGLMSAIGYGAAPACAALRAGVSRPAPVEWQGVDEDTPEAYRVTGHPLRLLAGLPLPSRLVRLGGWALEEAAGASGMKSSAPEAWGGTVLLPCLSPVRVEDEGVFDTWLAERLRDGLMARVLSGLPVRWHAPLWRGHAAALAGVKEAARLLESGEAERVVVLGVDSLVTPESLAWLSARRWLKTPDRPVGLMPGEAAAAVVLETERGAQRRQASVQGYVEAVEVGTPEGDGPPALGRRLAELLLAVWPADVEVGDVYGDLNGQEHRAAAWGYACVPVREARPGVSAAMHLPASSLGDTGAASGAVALCAAARAFVRGDARGPSTLVFSQGDAGHLAAARVTGP</sequence>
<gene>
    <name evidence="3" type="ORF">HG543_15785</name>
</gene>